<keyword evidence="2" id="KW-1185">Reference proteome</keyword>
<gene>
    <name evidence="1" type="ORF">ACJIZ3_012261</name>
</gene>
<sequence length="39" mass="4731">MYTLPLQEVGLSRFIWLFDINPLKSKFWNLIHIQLPTEQ</sequence>
<evidence type="ECO:0000313" key="2">
    <source>
        <dbReference type="Proteomes" id="UP001634393"/>
    </source>
</evidence>
<organism evidence="1 2">
    <name type="scientific">Penstemon smallii</name>
    <dbReference type="NCBI Taxonomy" id="265156"/>
    <lineage>
        <taxon>Eukaryota</taxon>
        <taxon>Viridiplantae</taxon>
        <taxon>Streptophyta</taxon>
        <taxon>Embryophyta</taxon>
        <taxon>Tracheophyta</taxon>
        <taxon>Spermatophyta</taxon>
        <taxon>Magnoliopsida</taxon>
        <taxon>eudicotyledons</taxon>
        <taxon>Gunneridae</taxon>
        <taxon>Pentapetalae</taxon>
        <taxon>asterids</taxon>
        <taxon>lamiids</taxon>
        <taxon>Lamiales</taxon>
        <taxon>Plantaginaceae</taxon>
        <taxon>Cheloneae</taxon>
        <taxon>Penstemon</taxon>
    </lineage>
</organism>
<dbReference type="Proteomes" id="UP001634393">
    <property type="component" value="Unassembled WGS sequence"/>
</dbReference>
<reference evidence="1 2" key="1">
    <citation type="submission" date="2024-12" db="EMBL/GenBank/DDBJ databases">
        <title>The unique morphological basis and parallel evolutionary history of personate flowers in Penstemon.</title>
        <authorList>
            <person name="Depatie T.H."/>
            <person name="Wessinger C.A."/>
        </authorList>
    </citation>
    <scope>NUCLEOTIDE SEQUENCE [LARGE SCALE GENOMIC DNA]</scope>
    <source>
        <strain evidence="1">WTNN_2</strain>
        <tissue evidence="1">Leaf</tissue>
    </source>
</reference>
<protein>
    <submittedName>
        <fullName evidence="1">Uncharacterized protein</fullName>
    </submittedName>
</protein>
<dbReference type="AlphaFoldDB" id="A0ABD3ULI0"/>
<proteinExistence type="predicted"/>
<dbReference type="EMBL" id="JBJXBP010000001">
    <property type="protein sequence ID" value="KAL3850379.1"/>
    <property type="molecule type" value="Genomic_DNA"/>
</dbReference>
<accession>A0ABD3ULI0</accession>
<evidence type="ECO:0000313" key="1">
    <source>
        <dbReference type="EMBL" id="KAL3850379.1"/>
    </source>
</evidence>
<name>A0ABD3ULI0_9LAMI</name>
<comment type="caution">
    <text evidence="1">The sequence shown here is derived from an EMBL/GenBank/DDBJ whole genome shotgun (WGS) entry which is preliminary data.</text>
</comment>